<comment type="caution">
    <text evidence="10">The sequence shown here is derived from an EMBL/GenBank/DDBJ whole genome shotgun (WGS) entry which is preliminary data.</text>
</comment>
<evidence type="ECO:0000256" key="3">
    <source>
        <dbReference type="ARBA" id="ARBA00022692"/>
    </source>
</evidence>
<feature type="transmembrane region" description="Helical" evidence="7">
    <location>
        <begin position="20"/>
        <end position="42"/>
    </location>
</feature>
<dbReference type="OrthoDB" id="9770036at2"/>
<keyword evidence="5 7" id="KW-0472">Membrane</keyword>
<accession>A0A2N8L2L2</accession>
<organism evidence="10 11">
    <name type="scientific">Kinneretia aquatilis</name>
    <dbReference type="NCBI Taxonomy" id="2070761"/>
    <lineage>
        <taxon>Bacteria</taxon>
        <taxon>Pseudomonadati</taxon>
        <taxon>Pseudomonadota</taxon>
        <taxon>Betaproteobacteria</taxon>
        <taxon>Burkholderiales</taxon>
        <taxon>Sphaerotilaceae</taxon>
        <taxon>Roseateles</taxon>
    </lineage>
</organism>
<sequence length="812" mass="88084">MRLLDLRVAARQLRAEPFNASVLILGLALALAASYLLAVMLGERYRPDPALQEPERIVMLDFHGNMPGRQEDWFLGAPFALHEALQKSGAPLQHLSRSSNDWLTLRVGERQQRSAVLALDVSAVELFGLRSLQGDLKACLSRPDTIVLRQSLARQLFGERPALGQLLHAGKHMLSVCALLADPGSQSTLREPAFIGFDSPAAELDEEMRSAWFQITGRIYGRLAPGASAAQVGALAQALLDASPIMKQLPPDWTADGRKAAFMRALPITRLPFEGREGRLRVQALWALGGVAVLLLSLALLNFINLSSVRTVQRQREIAVRKSLGLGPRRLLLQFAAEAQLSIALAAALAVLLAWLMVPWLAGVLQLPVPDSLLQALPLLGLAAGCTLLGGLVCLYPAWLAWRQNAAAALQGRQASEGASGRWLRRTLTVLQFGVALLVCSLALILSLQNRHVLARDLGFDPHGVLALRMPDGASPALAEDLRQALAQRPEVQALAWSDSVPGSGRIEREGGFLRADLGSDGGEARKLRVVHVDADFFTLYRIPLLAGQLRTGEQDTVVLDLPALRALGWARAEQAVGQDLRLAYTGLAQRQQSWRIAAVVPQLVLESTRQPSQPHAFALKRSEQVLATGRGAWVLNLRLREGEPASLARAEALIAPIWKRYVPDQALQLEAVEAAMQEPYRADLRLAELVTASSVLALALAGFGVYALAAYLVQRHARELVLRKLYGASAGQALTRLLREFAGLLLIAALLALPLSWWLGQSYLSQFADRAAMGLWPQALALLGLLLVSLIASLHHGLQAMAMRPVLALKS</sequence>
<evidence type="ECO:0000256" key="5">
    <source>
        <dbReference type="ARBA" id="ARBA00023136"/>
    </source>
</evidence>
<dbReference type="PANTHER" id="PTHR30572:SF4">
    <property type="entry name" value="ABC TRANSPORTER PERMEASE YTRF"/>
    <property type="match status" value="1"/>
</dbReference>
<reference evidence="10 11" key="1">
    <citation type="submission" date="2018-01" db="EMBL/GenBank/DDBJ databases">
        <title>Draft genome sequence of Paucibacter aquatile CR182 isolated from freshwater of the Nakdong River.</title>
        <authorList>
            <person name="Choi A."/>
            <person name="Chung E.J."/>
        </authorList>
    </citation>
    <scope>NUCLEOTIDE SEQUENCE [LARGE SCALE GENOMIC DNA]</scope>
    <source>
        <strain evidence="10 11">CR182</strain>
    </source>
</reference>
<evidence type="ECO:0000313" key="11">
    <source>
        <dbReference type="Proteomes" id="UP000235916"/>
    </source>
</evidence>
<keyword evidence="2" id="KW-1003">Cell membrane</keyword>
<dbReference type="InterPro" id="IPR025857">
    <property type="entry name" value="MacB_PCD"/>
</dbReference>
<comment type="subcellular location">
    <subcellularLocation>
        <location evidence="1">Cell membrane</location>
        <topology evidence="1">Multi-pass membrane protein</topology>
    </subcellularLocation>
</comment>
<keyword evidence="11" id="KW-1185">Reference proteome</keyword>
<evidence type="ECO:0000256" key="4">
    <source>
        <dbReference type="ARBA" id="ARBA00022989"/>
    </source>
</evidence>
<gene>
    <name evidence="10" type="ORF">C1O66_00600</name>
</gene>
<keyword evidence="4 7" id="KW-1133">Transmembrane helix</keyword>
<protein>
    <submittedName>
        <fullName evidence="10">Uncharacterized protein</fullName>
    </submittedName>
</protein>
<feature type="domain" description="ABC3 transporter permease C-terminal" evidence="8">
    <location>
        <begin position="291"/>
        <end position="405"/>
    </location>
</feature>
<feature type="transmembrane region" description="Helical" evidence="7">
    <location>
        <begin position="376"/>
        <end position="402"/>
    </location>
</feature>
<feature type="transmembrane region" description="Helical" evidence="7">
    <location>
        <begin position="742"/>
        <end position="761"/>
    </location>
</feature>
<dbReference type="PANTHER" id="PTHR30572">
    <property type="entry name" value="MEMBRANE COMPONENT OF TRANSPORTER-RELATED"/>
    <property type="match status" value="1"/>
</dbReference>
<keyword evidence="3 7" id="KW-0812">Transmembrane</keyword>
<evidence type="ECO:0000313" key="10">
    <source>
        <dbReference type="EMBL" id="PND39939.1"/>
    </source>
</evidence>
<evidence type="ECO:0000259" key="9">
    <source>
        <dbReference type="Pfam" id="PF12704"/>
    </source>
</evidence>
<dbReference type="InterPro" id="IPR050250">
    <property type="entry name" value="Macrolide_Exporter_MacB"/>
</dbReference>
<feature type="transmembrane region" description="Helical" evidence="7">
    <location>
        <begin position="423"/>
        <end position="446"/>
    </location>
</feature>
<evidence type="ECO:0000256" key="7">
    <source>
        <dbReference type="SAM" id="Phobius"/>
    </source>
</evidence>
<dbReference type="Pfam" id="PF02687">
    <property type="entry name" value="FtsX"/>
    <property type="match status" value="2"/>
</dbReference>
<comment type="similarity">
    <text evidence="6">Belongs to the ABC-4 integral membrane protein family.</text>
</comment>
<feature type="domain" description="ABC3 transporter permease C-terminal" evidence="8">
    <location>
        <begin position="695"/>
        <end position="800"/>
    </location>
</feature>
<evidence type="ECO:0000259" key="8">
    <source>
        <dbReference type="Pfam" id="PF02687"/>
    </source>
</evidence>
<dbReference type="RefSeq" id="WP_102766073.1">
    <property type="nucleotide sequence ID" value="NZ_POSP01000001.1"/>
</dbReference>
<evidence type="ECO:0000256" key="2">
    <source>
        <dbReference type="ARBA" id="ARBA00022475"/>
    </source>
</evidence>
<feature type="transmembrane region" description="Helical" evidence="7">
    <location>
        <begin position="690"/>
        <end position="714"/>
    </location>
</feature>
<feature type="transmembrane region" description="Helical" evidence="7">
    <location>
        <begin position="776"/>
        <end position="795"/>
    </location>
</feature>
<name>A0A2N8L2L2_9BURK</name>
<dbReference type="GO" id="GO:0022857">
    <property type="term" value="F:transmembrane transporter activity"/>
    <property type="evidence" value="ECO:0007669"/>
    <property type="project" value="TreeGrafter"/>
</dbReference>
<feature type="domain" description="MacB-like periplasmic core" evidence="9">
    <location>
        <begin position="24"/>
        <end position="237"/>
    </location>
</feature>
<dbReference type="Proteomes" id="UP000235916">
    <property type="component" value="Unassembled WGS sequence"/>
</dbReference>
<evidence type="ECO:0000256" key="1">
    <source>
        <dbReference type="ARBA" id="ARBA00004651"/>
    </source>
</evidence>
<evidence type="ECO:0000256" key="6">
    <source>
        <dbReference type="ARBA" id="ARBA00038076"/>
    </source>
</evidence>
<feature type="transmembrane region" description="Helical" evidence="7">
    <location>
        <begin position="284"/>
        <end position="306"/>
    </location>
</feature>
<dbReference type="GO" id="GO:0005886">
    <property type="term" value="C:plasma membrane"/>
    <property type="evidence" value="ECO:0007669"/>
    <property type="project" value="UniProtKB-SubCell"/>
</dbReference>
<proteinExistence type="inferred from homology"/>
<dbReference type="EMBL" id="POSP01000001">
    <property type="protein sequence ID" value="PND39939.1"/>
    <property type="molecule type" value="Genomic_DNA"/>
</dbReference>
<feature type="transmembrane region" description="Helical" evidence="7">
    <location>
        <begin position="331"/>
        <end position="356"/>
    </location>
</feature>
<dbReference type="InterPro" id="IPR003838">
    <property type="entry name" value="ABC3_permease_C"/>
</dbReference>
<dbReference type="Pfam" id="PF12704">
    <property type="entry name" value="MacB_PCD"/>
    <property type="match status" value="1"/>
</dbReference>
<dbReference type="AlphaFoldDB" id="A0A2N8L2L2"/>